<dbReference type="PANTHER" id="PTHR12461">
    <property type="entry name" value="HYPOXIA-INDUCIBLE FACTOR 1 ALPHA INHIBITOR-RELATED"/>
    <property type="match status" value="1"/>
</dbReference>
<dbReference type="GO" id="GO:0000049">
    <property type="term" value="F:tRNA binding"/>
    <property type="evidence" value="ECO:0007669"/>
    <property type="project" value="TreeGrafter"/>
</dbReference>
<dbReference type="InterPro" id="IPR003347">
    <property type="entry name" value="JmjC_dom"/>
</dbReference>
<dbReference type="Gene3D" id="2.60.120.650">
    <property type="entry name" value="Cupin"/>
    <property type="match status" value="1"/>
</dbReference>
<dbReference type="Pfam" id="PF13621">
    <property type="entry name" value="Cupin_8"/>
    <property type="match status" value="1"/>
</dbReference>
<dbReference type="EMBL" id="GBHO01028862">
    <property type="protein sequence ID" value="JAG14742.1"/>
    <property type="molecule type" value="Transcribed_RNA"/>
</dbReference>
<dbReference type="PANTHER" id="PTHR12461:SF104">
    <property type="entry name" value="TRNA WYBUTOSINE-SYNTHESIZING PROTEIN 5"/>
    <property type="match status" value="1"/>
</dbReference>
<evidence type="ECO:0000259" key="1">
    <source>
        <dbReference type="PROSITE" id="PS51184"/>
    </source>
</evidence>
<dbReference type="PROSITE" id="PS51184">
    <property type="entry name" value="JMJC"/>
    <property type="match status" value="1"/>
</dbReference>
<dbReference type="InterPro" id="IPR041667">
    <property type="entry name" value="Cupin_8"/>
</dbReference>
<feature type="domain" description="JmjC" evidence="1">
    <location>
        <begin position="124"/>
        <end position="268"/>
    </location>
</feature>
<accession>A0A0A9X1Z1</accession>
<evidence type="ECO:0000313" key="2">
    <source>
        <dbReference type="EMBL" id="JAG14742.1"/>
    </source>
</evidence>
<dbReference type="GO" id="GO:0031591">
    <property type="term" value="P:wybutosine biosynthetic process"/>
    <property type="evidence" value="ECO:0007669"/>
    <property type="project" value="TreeGrafter"/>
</dbReference>
<dbReference type="Gene3D" id="6.10.140.1470">
    <property type="match status" value="1"/>
</dbReference>
<reference evidence="2" key="1">
    <citation type="journal article" date="2014" name="PLoS ONE">
        <title>Transcriptome-Based Identification of ABC Transporters in the Western Tarnished Plant Bug Lygus hesperus.</title>
        <authorList>
            <person name="Hull J.J."/>
            <person name="Chaney K."/>
            <person name="Geib S.M."/>
            <person name="Fabrick J.A."/>
            <person name="Brent C.S."/>
            <person name="Walsh D."/>
            <person name="Lavine L.C."/>
        </authorList>
    </citation>
    <scope>NUCLEOTIDE SEQUENCE</scope>
</reference>
<proteinExistence type="predicted"/>
<dbReference type="SMART" id="SM00558">
    <property type="entry name" value="JmjC"/>
    <property type="match status" value="1"/>
</dbReference>
<dbReference type="AlphaFoldDB" id="A0A0A9X1Z1"/>
<name>A0A0A9X1Z1_LYGHE</name>
<sequence length="312" mass="36094">MSIRKENVENYEYTTMEDFQEHINNHRRPLLLKNVDIGECKEKWTVDYLAEVLGPNQVKVHVCPVGNMSFINKNFTYKTLEFKDFIKRAAAEVHSEWFLCENESYYLRSIGSDKRGRDVADINKQFPKIAKDVRFPRLFEDKDFFSSVIRIGSRGVQIWTHYDVMDNMLIQVSGEKRVALFSPEDTHYLYLSGDKSQVLDIDNPDTTAFPEFSKATRYETLLSPGDVLFIPALWHHNTVARVFGVGLNVFWKNLPHEMYDKTDVYGNKDPLPASKALSDVNKAIQSLSVLPKTYRDFYIQRAIAALEDAKLS</sequence>
<protein>
    <submittedName>
        <fullName evidence="2">tRNA wybutosine-synthesizing protein 5</fullName>
    </submittedName>
</protein>
<organism evidence="2">
    <name type="scientific">Lygus hesperus</name>
    <name type="common">Western plant bug</name>
    <dbReference type="NCBI Taxonomy" id="30085"/>
    <lineage>
        <taxon>Eukaryota</taxon>
        <taxon>Metazoa</taxon>
        <taxon>Ecdysozoa</taxon>
        <taxon>Arthropoda</taxon>
        <taxon>Hexapoda</taxon>
        <taxon>Insecta</taxon>
        <taxon>Pterygota</taxon>
        <taxon>Neoptera</taxon>
        <taxon>Paraneoptera</taxon>
        <taxon>Hemiptera</taxon>
        <taxon>Heteroptera</taxon>
        <taxon>Panheteroptera</taxon>
        <taxon>Cimicomorpha</taxon>
        <taxon>Miridae</taxon>
        <taxon>Mirini</taxon>
        <taxon>Lygus</taxon>
    </lineage>
</organism>
<dbReference type="SUPFAM" id="SSF51197">
    <property type="entry name" value="Clavaminate synthase-like"/>
    <property type="match status" value="1"/>
</dbReference>
<reference evidence="2" key="2">
    <citation type="submission" date="2014-07" db="EMBL/GenBank/DDBJ databases">
        <authorList>
            <person name="Hull J."/>
        </authorList>
    </citation>
    <scope>NUCLEOTIDE SEQUENCE</scope>
</reference>
<gene>
    <name evidence="2" type="primary">TYW5</name>
    <name evidence="2" type="ORF">CM83_49319</name>
</gene>